<dbReference type="EMBL" id="QGNW01001192">
    <property type="protein sequence ID" value="RVW50766.1"/>
    <property type="molecule type" value="Genomic_DNA"/>
</dbReference>
<dbReference type="Proteomes" id="UP000288805">
    <property type="component" value="Unassembled WGS sequence"/>
</dbReference>
<sequence>MGEGAILTFQKLPQEREDPGASSQAWKAMEMHQGTQEAFNGGSLRRSESRVILMVSLFSKARDQSPSISGMSFTLLECGDLRSLEIPFLEEEMFFALPSLSGNKAPKLDRQISDVALIANEAIDSRLKGNSLEALIWFKAIFGLKINMENSEFIPVGMLDDEEVLALSSDVG</sequence>
<name>A0A438ESP4_VITVI</name>
<accession>A0A438ESP4</accession>
<dbReference type="AlphaFoldDB" id="A0A438ESP4"/>
<proteinExistence type="predicted"/>
<organism evidence="1 2">
    <name type="scientific">Vitis vinifera</name>
    <name type="common">Grape</name>
    <dbReference type="NCBI Taxonomy" id="29760"/>
    <lineage>
        <taxon>Eukaryota</taxon>
        <taxon>Viridiplantae</taxon>
        <taxon>Streptophyta</taxon>
        <taxon>Embryophyta</taxon>
        <taxon>Tracheophyta</taxon>
        <taxon>Spermatophyta</taxon>
        <taxon>Magnoliopsida</taxon>
        <taxon>eudicotyledons</taxon>
        <taxon>Gunneridae</taxon>
        <taxon>Pentapetalae</taxon>
        <taxon>rosids</taxon>
        <taxon>Vitales</taxon>
        <taxon>Vitaceae</taxon>
        <taxon>Viteae</taxon>
        <taxon>Vitis</taxon>
    </lineage>
</organism>
<gene>
    <name evidence="1" type="ORF">CK203_076807</name>
</gene>
<reference evidence="1 2" key="1">
    <citation type="journal article" date="2018" name="PLoS Genet.">
        <title>Population sequencing reveals clonal diversity and ancestral inbreeding in the grapevine cultivar Chardonnay.</title>
        <authorList>
            <person name="Roach M.J."/>
            <person name="Johnson D.L."/>
            <person name="Bohlmann J."/>
            <person name="van Vuuren H.J."/>
            <person name="Jones S.J."/>
            <person name="Pretorius I.S."/>
            <person name="Schmidt S.A."/>
            <person name="Borneman A.R."/>
        </authorList>
    </citation>
    <scope>NUCLEOTIDE SEQUENCE [LARGE SCALE GENOMIC DNA]</scope>
    <source>
        <strain evidence="2">cv. Chardonnay</strain>
        <tissue evidence="1">Leaf</tissue>
    </source>
</reference>
<protein>
    <submittedName>
        <fullName evidence="1">Uncharacterized protein</fullName>
    </submittedName>
</protein>
<comment type="caution">
    <text evidence="1">The sequence shown here is derived from an EMBL/GenBank/DDBJ whole genome shotgun (WGS) entry which is preliminary data.</text>
</comment>
<evidence type="ECO:0000313" key="2">
    <source>
        <dbReference type="Proteomes" id="UP000288805"/>
    </source>
</evidence>
<evidence type="ECO:0000313" key="1">
    <source>
        <dbReference type="EMBL" id="RVW50766.1"/>
    </source>
</evidence>